<feature type="compositionally biased region" description="Low complexity" evidence="1">
    <location>
        <begin position="223"/>
        <end position="233"/>
    </location>
</feature>
<evidence type="ECO:0000313" key="3">
    <source>
        <dbReference type="Proteomes" id="UP001234880"/>
    </source>
</evidence>
<gene>
    <name evidence="2" type="ORF">JOF35_008133</name>
</gene>
<accession>A0ABT9L516</accession>
<proteinExistence type="predicted"/>
<protein>
    <submittedName>
        <fullName evidence="2">Uncharacterized protein</fullName>
    </submittedName>
</protein>
<feature type="compositionally biased region" description="Basic residues" evidence="1">
    <location>
        <begin position="171"/>
        <end position="185"/>
    </location>
</feature>
<organism evidence="2 3">
    <name type="scientific">Streptomyces demainii</name>
    <dbReference type="NCBI Taxonomy" id="588122"/>
    <lineage>
        <taxon>Bacteria</taxon>
        <taxon>Bacillati</taxon>
        <taxon>Actinomycetota</taxon>
        <taxon>Actinomycetes</taxon>
        <taxon>Kitasatosporales</taxon>
        <taxon>Streptomycetaceae</taxon>
        <taxon>Streptomyces</taxon>
    </lineage>
</organism>
<reference evidence="2 3" key="1">
    <citation type="submission" date="2023-07" db="EMBL/GenBank/DDBJ databases">
        <title>Sequencing the genomes of 1000 actinobacteria strains.</title>
        <authorList>
            <person name="Klenk H.-P."/>
        </authorList>
    </citation>
    <scope>NUCLEOTIDE SEQUENCE [LARGE SCALE GENOMIC DNA]</scope>
    <source>
        <strain evidence="2 3">DSM 41600</strain>
    </source>
</reference>
<name>A0ABT9L516_9ACTN</name>
<dbReference type="Proteomes" id="UP001234880">
    <property type="component" value="Unassembled WGS sequence"/>
</dbReference>
<evidence type="ECO:0000256" key="1">
    <source>
        <dbReference type="SAM" id="MobiDB-lite"/>
    </source>
</evidence>
<feature type="region of interest" description="Disordered" evidence="1">
    <location>
        <begin position="57"/>
        <end position="85"/>
    </location>
</feature>
<evidence type="ECO:0000313" key="2">
    <source>
        <dbReference type="EMBL" id="MDP9615795.1"/>
    </source>
</evidence>
<sequence length="268" mass="27682">MADAEGGRLPASDRAAAFTAVTCPDVIARQLPWPSAWQAGRGYRRTAFGCRSYRGDRAAADGPGSPVPREPIGRRGAGECQGGGRDVTVGDLEEAEARLLELGAGKSEDQRAVTGGGSSRARRGIPSARSEADPRAVRGRTGRARPAADRAGKGKWPSPTGDAVRANLSVARRKPRSTRSGRHTSHISTTGTPAIGPRPVPKEQRGAGRTAGHGTGTHPPPGSGSSAGSALTRGSRRVPRIRWCRFSALLSGDGAVTLGFLLVSGCVA</sequence>
<keyword evidence="3" id="KW-1185">Reference proteome</keyword>
<comment type="caution">
    <text evidence="2">The sequence shown here is derived from an EMBL/GenBank/DDBJ whole genome shotgun (WGS) entry which is preliminary data.</text>
</comment>
<feature type="region of interest" description="Disordered" evidence="1">
    <location>
        <begin position="101"/>
        <end position="234"/>
    </location>
</feature>
<dbReference type="EMBL" id="JAURUE010000002">
    <property type="protein sequence ID" value="MDP9615795.1"/>
    <property type="molecule type" value="Genomic_DNA"/>
</dbReference>